<dbReference type="Pfam" id="PF11923">
    <property type="entry name" value="NFACT-C"/>
    <property type="match status" value="1"/>
</dbReference>
<dbReference type="InterPro" id="IPR008532">
    <property type="entry name" value="NFACT_RNA-bd"/>
</dbReference>
<evidence type="ECO:0000256" key="8">
    <source>
        <dbReference type="SAM" id="MobiDB-lite"/>
    </source>
</evidence>
<dbReference type="GO" id="GO:0043023">
    <property type="term" value="F:ribosomal large subunit binding"/>
    <property type="evidence" value="ECO:0007669"/>
    <property type="project" value="TreeGrafter"/>
</dbReference>
<dbReference type="PANTHER" id="PTHR15239">
    <property type="entry name" value="NUCLEAR EXPORT MEDIATOR FACTOR NEMF"/>
    <property type="match status" value="1"/>
</dbReference>
<dbReference type="GO" id="GO:0005737">
    <property type="term" value="C:cytoplasm"/>
    <property type="evidence" value="ECO:0007669"/>
    <property type="project" value="UniProtKB-SubCell"/>
</dbReference>
<feature type="compositionally biased region" description="Basic and acidic residues" evidence="8">
    <location>
        <begin position="761"/>
        <end position="776"/>
    </location>
</feature>
<evidence type="ECO:0000259" key="10">
    <source>
        <dbReference type="Pfam" id="PF11923"/>
    </source>
</evidence>
<keyword evidence="6" id="KW-0539">Nucleus</keyword>
<dbReference type="GO" id="GO:1990112">
    <property type="term" value="C:RQC complex"/>
    <property type="evidence" value="ECO:0007669"/>
    <property type="project" value="TreeGrafter"/>
</dbReference>
<feature type="compositionally biased region" description="Basic and acidic residues" evidence="8">
    <location>
        <begin position="797"/>
        <end position="816"/>
    </location>
</feature>
<feature type="region of interest" description="Disordered" evidence="8">
    <location>
        <begin position="761"/>
        <end position="816"/>
    </location>
</feature>
<evidence type="ECO:0008006" key="13">
    <source>
        <dbReference type="Google" id="ProtNLM"/>
    </source>
</evidence>
<reference evidence="11 12" key="1">
    <citation type="submission" date="2016-11" db="EMBL/GenBank/DDBJ databases">
        <title>The macronuclear genome of Stentor coeruleus: a giant cell with tiny introns.</title>
        <authorList>
            <person name="Slabodnick M."/>
            <person name="Ruby J.G."/>
            <person name="Reiff S.B."/>
            <person name="Swart E.C."/>
            <person name="Gosai S."/>
            <person name="Prabakaran S."/>
            <person name="Witkowska E."/>
            <person name="Larue G.E."/>
            <person name="Fisher S."/>
            <person name="Freeman R.M."/>
            <person name="Gunawardena J."/>
            <person name="Chu W."/>
            <person name="Stover N.A."/>
            <person name="Gregory B.D."/>
            <person name="Nowacki M."/>
            <person name="Derisi J."/>
            <person name="Roy S.W."/>
            <person name="Marshall W.F."/>
            <person name="Sood P."/>
        </authorList>
    </citation>
    <scope>NUCLEOTIDE SEQUENCE [LARGE SCALE GENOMIC DNA]</scope>
    <source>
        <strain evidence="11">WM001</strain>
    </source>
</reference>
<comment type="caution">
    <text evidence="11">The sequence shown here is derived from an EMBL/GenBank/DDBJ whole genome shotgun (WGS) entry which is preliminary data.</text>
</comment>
<proteinExistence type="inferred from homology"/>
<evidence type="ECO:0000256" key="2">
    <source>
        <dbReference type="ARBA" id="ARBA00004496"/>
    </source>
</evidence>
<dbReference type="Pfam" id="PF05670">
    <property type="entry name" value="NFACT-R_1"/>
    <property type="match status" value="1"/>
</dbReference>
<keyword evidence="12" id="KW-1185">Reference proteome</keyword>
<dbReference type="GO" id="GO:0072344">
    <property type="term" value="P:rescue of stalled ribosome"/>
    <property type="evidence" value="ECO:0007669"/>
    <property type="project" value="TreeGrafter"/>
</dbReference>
<dbReference type="GO" id="GO:1990116">
    <property type="term" value="P:ribosome-associated ubiquitin-dependent protein catabolic process"/>
    <property type="evidence" value="ECO:0007669"/>
    <property type="project" value="TreeGrafter"/>
</dbReference>
<dbReference type="Proteomes" id="UP000187209">
    <property type="component" value="Unassembled WGS sequence"/>
</dbReference>
<dbReference type="PANTHER" id="PTHR15239:SF6">
    <property type="entry name" value="RIBOSOME QUALITY CONTROL COMPLEX SUBUNIT NEMF"/>
    <property type="match status" value="1"/>
</dbReference>
<feature type="domain" description="NFACT protein C-terminal" evidence="10">
    <location>
        <begin position="842"/>
        <end position="932"/>
    </location>
</feature>
<gene>
    <name evidence="11" type="ORF">SteCoe_5852</name>
</gene>
<dbReference type="OrthoDB" id="207084at2759"/>
<comment type="similarity">
    <text evidence="3">Belongs to the NEMF family.</text>
</comment>
<dbReference type="EMBL" id="MPUH01000078">
    <property type="protein sequence ID" value="OMJ91594.1"/>
    <property type="molecule type" value="Genomic_DNA"/>
</dbReference>
<accession>A0A1R2CRF5</accession>
<name>A0A1R2CRF5_9CILI</name>
<sequence>MKSRMSSVDIRAEVKELQSLVGLRLANVYDLSPKLFIFKLSKPDSKAHLLMEPGIRLHTTSFAREKPQAPSPFIAKLRKHLRARRLIKIEQLGIDRVIDFAFTSGEETFHIILELYAQGNLLFTDQNYMILALLRSHTFEEEVKYAKGEIYPFLHAAGLTFVDIIDRTDLEVKLQNLLGNTERMKKGMNLKQILTNIEPYMHFPFAEHCLKLAGFTGFNKKVENINFEMLVKAIEIAHEIVNMIDRGESKGVLTFDIKGEVKNYMEFSPIAFAQYNAEKIEILDNFDKAVDLFFSVVEKQKSDVNQEKQEKEIWKKKNKIEEDQERRLKALQDDQISSERKARVIENYIFELDSLFTILKNCLATGVNWNELFRMIIEEKHRGNPYAKIVKKLKLEKNLVEVCLTDPENEEDLTIEVDITKNAFQNTREYYDNKRASAVKEVKTKDHIEKVVKEADKKAQIELQKQQMKLGTGVRVIRKVYWWEKFNWFISSENYLIISGKDAQQNEMIVKKYMKKGDVYVHADCHGASSTIIKNPTLATVPQKTLEEAGTFCVCLSSAWNNKIIQSAWWVYSHQVSKTAPTGLYLSVGSFMIRGKKNFLHPSKLEMSIVLLFKLDENSLIHHIGERVTQEVLNTLDVIPEGIENDEEWTISNPNFEKKTQQGGKKPQKKGKEVENEKRKEKEVEKEKEKEKEKGKEKSKNKGENVKNEPVEQEKSETKNKPLTARQAKKLKKIKEKYAFQTEEEKQARLKLLGSKEVKFAHMIEKQPEDKQNKAEDIEEEEEEDKDNELLEDEEEDKKKESESEDSENNKDNEEIEKKLEEKKQIKHILDEENILGEEEMKALTETDSLTGQPIKDDVLLFCVPMCAPHIATNSYKYRIKLIPGGLKKGKAVGLMTCTWLNMDGAFDIEKQLIKNMNETDLISVLPGKVSIATAAVKKVQQASKKKKN</sequence>
<keyword evidence="4" id="KW-0963">Cytoplasm</keyword>
<dbReference type="Gene3D" id="2.30.310.10">
    <property type="entry name" value="ibrinogen binding protein from staphylococcus aureus domain"/>
    <property type="match status" value="1"/>
</dbReference>
<comment type="subcellular location">
    <subcellularLocation>
        <location evidence="2">Cytoplasm</location>
    </subcellularLocation>
    <subcellularLocation>
        <location evidence="1">Nucleus</location>
    </subcellularLocation>
</comment>
<dbReference type="Pfam" id="PF05833">
    <property type="entry name" value="NFACT_N"/>
    <property type="match status" value="1"/>
</dbReference>
<organism evidence="11 12">
    <name type="scientific">Stentor coeruleus</name>
    <dbReference type="NCBI Taxonomy" id="5963"/>
    <lineage>
        <taxon>Eukaryota</taxon>
        <taxon>Sar</taxon>
        <taxon>Alveolata</taxon>
        <taxon>Ciliophora</taxon>
        <taxon>Postciliodesmatophora</taxon>
        <taxon>Heterotrichea</taxon>
        <taxon>Heterotrichida</taxon>
        <taxon>Stentoridae</taxon>
        <taxon>Stentor</taxon>
    </lineage>
</organism>
<evidence type="ECO:0000256" key="3">
    <source>
        <dbReference type="ARBA" id="ARBA00008318"/>
    </source>
</evidence>
<feature type="region of interest" description="Disordered" evidence="8">
    <location>
        <begin position="647"/>
        <end position="729"/>
    </location>
</feature>
<dbReference type="FunFam" id="2.30.310.10:FF:000001">
    <property type="entry name" value="Nuclear export mediator factor Nemf"/>
    <property type="match status" value="1"/>
</dbReference>
<protein>
    <recommendedName>
        <fullName evidence="13">NFACT RNA-binding domain-containing protein</fullName>
    </recommendedName>
</protein>
<evidence type="ECO:0000256" key="6">
    <source>
        <dbReference type="ARBA" id="ARBA00023242"/>
    </source>
</evidence>
<feature type="compositionally biased region" description="Acidic residues" evidence="8">
    <location>
        <begin position="777"/>
        <end position="796"/>
    </location>
</feature>
<dbReference type="AlphaFoldDB" id="A0A1R2CRF5"/>
<keyword evidence="5 7" id="KW-0175">Coiled coil</keyword>
<evidence type="ECO:0000259" key="9">
    <source>
        <dbReference type="Pfam" id="PF05670"/>
    </source>
</evidence>
<evidence type="ECO:0000256" key="7">
    <source>
        <dbReference type="SAM" id="Coils"/>
    </source>
</evidence>
<dbReference type="GO" id="GO:0005634">
    <property type="term" value="C:nucleus"/>
    <property type="evidence" value="ECO:0007669"/>
    <property type="project" value="UniProtKB-SubCell"/>
</dbReference>
<dbReference type="InterPro" id="IPR021846">
    <property type="entry name" value="NFACT-C"/>
</dbReference>
<evidence type="ECO:0000256" key="5">
    <source>
        <dbReference type="ARBA" id="ARBA00023054"/>
    </source>
</evidence>
<evidence type="ECO:0000256" key="1">
    <source>
        <dbReference type="ARBA" id="ARBA00004123"/>
    </source>
</evidence>
<evidence type="ECO:0000313" key="12">
    <source>
        <dbReference type="Proteomes" id="UP000187209"/>
    </source>
</evidence>
<feature type="compositionally biased region" description="Basic and acidic residues" evidence="8">
    <location>
        <begin position="670"/>
        <end position="720"/>
    </location>
</feature>
<dbReference type="InterPro" id="IPR051608">
    <property type="entry name" value="RQC_Subunit_NEMF"/>
</dbReference>
<feature type="domain" description="NFACT RNA-binding" evidence="9">
    <location>
        <begin position="485"/>
        <end position="595"/>
    </location>
</feature>
<evidence type="ECO:0000313" key="11">
    <source>
        <dbReference type="EMBL" id="OMJ91594.1"/>
    </source>
</evidence>
<evidence type="ECO:0000256" key="4">
    <source>
        <dbReference type="ARBA" id="ARBA00022490"/>
    </source>
</evidence>
<dbReference type="GO" id="GO:0000049">
    <property type="term" value="F:tRNA binding"/>
    <property type="evidence" value="ECO:0007669"/>
    <property type="project" value="TreeGrafter"/>
</dbReference>
<feature type="coiled-coil region" evidence="7">
    <location>
        <begin position="297"/>
        <end position="326"/>
    </location>
</feature>